<dbReference type="Proteomes" id="UP000604825">
    <property type="component" value="Unassembled WGS sequence"/>
</dbReference>
<dbReference type="Pfam" id="PF12442">
    <property type="entry name" value="DUF3681"/>
    <property type="match status" value="1"/>
</dbReference>
<feature type="region of interest" description="Disordered" evidence="1">
    <location>
        <begin position="1"/>
        <end position="27"/>
    </location>
</feature>
<dbReference type="PANTHER" id="PTHR33530:SF4">
    <property type="entry name" value="OS01G0145800 PROTEIN"/>
    <property type="match status" value="1"/>
</dbReference>
<dbReference type="EMBL" id="CAJGYO010000006">
    <property type="protein sequence ID" value="CAD6239613.1"/>
    <property type="molecule type" value="Genomic_DNA"/>
</dbReference>
<evidence type="ECO:0000256" key="1">
    <source>
        <dbReference type="SAM" id="MobiDB-lite"/>
    </source>
</evidence>
<name>A0A811P8X7_9POAL</name>
<evidence type="ECO:0000313" key="3">
    <source>
        <dbReference type="Proteomes" id="UP000604825"/>
    </source>
</evidence>
<gene>
    <name evidence="2" type="ORF">NCGR_LOCUS26513</name>
</gene>
<dbReference type="InterPro" id="IPR022149">
    <property type="entry name" value="DUF3681"/>
</dbReference>
<comment type="caution">
    <text evidence="2">The sequence shown here is derived from an EMBL/GenBank/DDBJ whole genome shotgun (WGS) entry which is preliminary data.</text>
</comment>
<organism evidence="2 3">
    <name type="scientific">Miscanthus lutarioriparius</name>
    <dbReference type="NCBI Taxonomy" id="422564"/>
    <lineage>
        <taxon>Eukaryota</taxon>
        <taxon>Viridiplantae</taxon>
        <taxon>Streptophyta</taxon>
        <taxon>Embryophyta</taxon>
        <taxon>Tracheophyta</taxon>
        <taxon>Spermatophyta</taxon>
        <taxon>Magnoliopsida</taxon>
        <taxon>Liliopsida</taxon>
        <taxon>Poales</taxon>
        <taxon>Poaceae</taxon>
        <taxon>PACMAD clade</taxon>
        <taxon>Panicoideae</taxon>
        <taxon>Andropogonodae</taxon>
        <taxon>Andropogoneae</taxon>
        <taxon>Saccharinae</taxon>
        <taxon>Miscanthus</taxon>
    </lineage>
</organism>
<accession>A0A811P8X7</accession>
<dbReference type="OrthoDB" id="608496at2759"/>
<reference evidence="2" key="1">
    <citation type="submission" date="2020-10" db="EMBL/GenBank/DDBJ databases">
        <authorList>
            <person name="Han B."/>
            <person name="Lu T."/>
            <person name="Zhao Q."/>
            <person name="Huang X."/>
            <person name="Zhao Y."/>
        </authorList>
    </citation>
    <scope>NUCLEOTIDE SEQUENCE</scope>
</reference>
<keyword evidence="3" id="KW-1185">Reference proteome</keyword>
<dbReference type="AlphaFoldDB" id="A0A811P8X7"/>
<protein>
    <submittedName>
        <fullName evidence="2">Uncharacterized protein</fullName>
    </submittedName>
</protein>
<proteinExistence type="predicted"/>
<evidence type="ECO:0000313" key="2">
    <source>
        <dbReference type="EMBL" id="CAD6239613.1"/>
    </source>
</evidence>
<dbReference type="PANTHER" id="PTHR33530">
    <property type="entry name" value="OS01G0147100 PROTEIN"/>
    <property type="match status" value="1"/>
</dbReference>
<sequence>MVTLMSHHQSRRERRQGDTDADDGASASATSWFPAGAALGVAGLATASTAITCMAISQSSSSAPPAVLHQQGNDDDDYSSCCYLLALSGLFYTGVAELGAAVWVMAEPRGRLAAGRKLVYASLVPLTAAVGLLC</sequence>